<evidence type="ECO:0000259" key="1">
    <source>
        <dbReference type="Pfam" id="PF12937"/>
    </source>
</evidence>
<dbReference type="InParanoid" id="A8NQF2"/>
<comment type="caution">
    <text evidence="2">The sequence shown here is derived from an EMBL/GenBank/DDBJ whole genome shotgun (WGS) entry which is preliminary data.</text>
</comment>
<evidence type="ECO:0000313" key="2">
    <source>
        <dbReference type="EMBL" id="EAU86328.2"/>
    </source>
</evidence>
<dbReference type="GeneID" id="6012075"/>
<accession>A8NQF2</accession>
<dbReference type="SUPFAM" id="SSF52047">
    <property type="entry name" value="RNI-like"/>
    <property type="match status" value="1"/>
</dbReference>
<dbReference type="OMA" id="EKEMDHE"/>
<dbReference type="OrthoDB" id="2872427at2759"/>
<protein>
    <recommendedName>
        <fullName evidence="1">F-box domain-containing protein</fullName>
    </recommendedName>
</protein>
<dbReference type="EMBL" id="AACS02000008">
    <property type="protein sequence ID" value="EAU86328.2"/>
    <property type="molecule type" value="Genomic_DNA"/>
</dbReference>
<name>A8NQF2_COPC7</name>
<dbReference type="AlphaFoldDB" id="A8NQF2"/>
<proteinExistence type="predicted"/>
<dbReference type="InterPro" id="IPR036047">
    <property type="entry name" value="F-box-like_dom_sf"/>
</dbReference>
<dbReference type="InterPro" id="IPR001810">
    <property type="entry name" value="F-box_dom"/>
</dbReference>
<dbReference type="Pfam" id="PF12937">
    <property type="entry name" value="F-box-like"/>
    <property type="match status" value="1"/>
</dbReference>
<evidence type="ECO:0000313" key="3">
    <source>
        <dbReference type="Proteomes" id="UP000001861"/>
    </source>
</evidence>
<dbReference type="KEGG" id="cci:CC1G_08052"/>
<reference evidence="2 3" key="1">
    <citation type="journal article" date="2010" name="Proc. Natl. Acad. Sci. U.S.A.">
        <title>Insights into evolution of multicellular fungi from the assembled chromosomes of the mushroom Coprinopsis cinerea (Coprinus cinereus).</title>
        <authorList>
            <person name="Stajich J.E."/>
            <person name="Wilke S.K."/>
            <person name="Ahren D."/>
            <person name="Au C.H."/>
            <person name="Birren B.W."/>
            <person name="Borodovsky M."/>
            <person name="Burns C."/>
            <person name="Canback B."/>
            <person name="Casselton L.A."/>
            <person name="Cheng C.K."/>
            <person name="Deng J."/>
            <person name="Dietrich F.S."/>
            <person name="Fargo D.C."/>
            <person name="Farman M.L."/>
            <person name="Gathman A.C."/>
            <person name="Goldberg J."/>
            <person name="Guigo R."/>
            <person name="Hoegger P.J."/>
            <person name="Hooker J.B."/>
            <person name="Huggins A."/>
            <person name="James T.Y."/>
            <person name="Kamada T."/>
            <person name="Kilaru S."/>
            <person name="Kodira C."/>
            <person name="Kues U."/>
            <person name="Kupfer D."/>
            <person name="Kwan H.S."/>
            <person name="Lomsadze A."/>
            <person name="Li W."/>
            <person name="Lilly W.W."/>
            <person name="Ma L.J."/>
            <person name="Mackey A.J."/>
            <person name="Manning G."/>
            <person name="Martin F."/>
            <person name="Muraguchi H."/>
            <person name="Natvig D.O."/>
            <person name="Palmerini H."/>
            <person name="Ramesh M.A."/>
            <person name="Rehmeyer C.J."/>
            <person name="Roe B.A."/>
            <person name="Shenoy N."/>
            <person name="Stanke M."/>
            <person name="Ter-Hovhannisyan V."/>
            <person name="Tunlid A."/>
            <person name="Velagapudi R."/>
            <person name="Vision T.J."/>
            <person name="Zeng Q."/>
            <person name="Zolan M.E."/>
            <person name="Pukkila P.J."/>
        </authorList>
    </citation>
    <scope>NUCLEOTIDE SEQUENCE [LARGE SCALE GENOMIC DNA]</scope>
    <source>
        <strain evidence="3">Okayama-7 / 130 / ATCC MYA-4618 / FGSC 9003</strain>
    </source>
</reference>
<dbReference type="Gene3D" id="1.20.1280.50">
    <property type="match status" value="1"/>
</dbReference>
<dbReference type="Proteomes" id="UP000001861">
    <property type="component" value="Unassembled WGS sequence"/>
</dbReference>
<dbReference type="Gene3D" id="3.80.10.10">
    <property type="entry name" value="Ribonuclease Inhibitor"/>
    <property type="match status" value="1"/>
</dbReference>
<keyword evidence="3" id="KW-1185">Reference proteome</keyword>
<dbReference type="SUPFAM" id="SSF81383">
    <property type="entry name" value="F-box domain"/>
    <property type="match status" value="1"/>
</dbReference>
<sequence>MVPLKSMFDGIDVKRQGTIDHGANDLTPIGFLPNDILCKIFSDIKEGYGDKLGWIRLSHVCRRWRDAALDYSSFWMNVRDGNPDRILAFLERSKDAATSVTLTSTHLSPQAEAVFQQYLSDAHRFDSLTFHSSFTRLQERMMALGSTASNLHTLLLRNIGDERGWRQPQGEDLGSILPDGAPQLRALALEHCRISPPFRLFEGVTKLSLTCHSTTWSLTELLDIFSLMSRLEKLHLDVRFKREDIPADRIVVLPHLQTMTVNGKLQEYTDIMPHLAIPSDTSITADCWDYGGDAPPPRSLLPYRLTHASTASTPGSPSFERQEAKSVSFTTNMHSIIVKIWPDASSYASNFIRYHLRGPFLQPTEHPALLAIALDTTRTLRWYNKDSEADLEDEAVEAMFSTMDAVKEVLITLRTATQFLSALKTRPAIFPALASLTIVKARFTTRRGYYGIDFDDLLDALQRRVEVGNPLKRIAFRNSEQPSEEQVAALSELVEVIEMEEEV</sequence>
<dbReference type="VEuPathDB" id="FungiDB:CC1G_08052"/>
<feature type="domain" description="F-box" evidence="1">
    <location>
        <begin position="31"/>
        <end position="78"/>
    </location>
</feature>
<organism evidence="2 3">
    <name type="scientific">Coprinopsis cinerea (strain Okayama-7 / 130 / ATCC MYA-4618 / FGSC 9003)</name>
    <name type="common">Inky cap fungus</name>
    <name type="synonym">Hormographiella aspergillata</name>
    <dbReference type="NCBI Taxonomy" id="240176"/>
    <lineage>
        <taxon>Eukaryota</taxon>
        <taxon>Fungi</taxon>
        <taxon>Dikarya</taxon>
        <taxon>Basidiomycota</taxon>
        <taxon>Agaricomycotina</taxon>
        <taxon>Agaricomycetes</taxon>
        <taxon>Agaricomycetidae</taxon>
        <taxon>Agaricales</taxon>
        <taxon>Agaricineae</taxon>
        <taxon>Psathyrellaceae</taxon>
        <taxon>Coprinopsis</taxon>
    </lineage>
</organism>
<dbReference type="InterPro" id="IPR032675">
    <property type="entry name" value="LRR_dom_sf"/>
</dbReference>
<dbReference type="HOGENOM" id="CLU_024199_2_0_1"/>
<gene>
    <name evidence="2" type="ORF">CC1G_08052</name>
</gene>
<dbReference type="RefSeq" id="XP_001835543.2">
    <property type="nucleotide sequence ID" value="XM_001835491.2"/>
</dbReference>